<dbReference type="Proteomes" id="UP001219518">
    <property type="component" value="Unassembled WGS sequence"/>
</dbReference>
<comment type="caution">
    <text evidence="1">The sequence shown here is derived from an EMBL/GenBank/DDBJ whole genome shotgun (WGS) entry which is preliminary data.</text>
</comment>
<dbReference type="AlphaFoldDB" id="A0AAE1GRH1"/>
<protein>
    <submittedName>
        <fullName evidence="1">Threonylcarbamoyl-AMP synthase</fullName>
    </submittedName>
</protein>
<dbReference type="EMBL" id="JAHWGI010000011">
    <property type="protein sequence ID" value="KAK3907583.1"/>
    <property type="molecule type" value="Genomic_DNA"/>
</dbReference>
<name>A0AAE1GRH1_9NEOP</name>
<proteinExistence type="predicted"/>
<evidence type="ECO:0000313" key="2">
    <source>
        <dbReference type="Proteomes" id="UP001219518"/>
    </source>
</evidence>
<accession>A0AAE1GRH1</accession>
<reference evidence="1" key="1">
    <citation type="submission" date="2021-07" db="EMBL/GenBank/DDBJ databases">
        <authorList>
            <person name="Catto M.A."/>
            <person name="Jacobson A."/>
            <person name="Kennedy G."/>
            <person name="Labadie P."/>
            <person name="Hunt B.G."/>
            <person name="Srinivasan R."/>
        </authorList>
    </citation>
    <scope>NUCLEOTIDE SEQUENCE</scope>
    <source>
        <strain evidence="1">PL_HMW_Pooled</strain>
        <tissue evidence="1">Head</tissue>
    </source>
</reference>
<reference evidence="1" key="2">
    <citation type="journal article" date="2023" name="BMC Genomics">
        <title>Pest status, molecular evolution, and epigenetic factors derived from the genome assembly of Frankliniella fusca, a thysanopteran phytovirus vector.</title>
        <authorList>
            <person name="Catto M.A."/>
            <person name="Labadie P.E."/>
            <person name="Jacobson A.L."/>
            <person name="Kennedy G.G."/>
            <person name="Srinivasan R."/>
            <person name="Hunt B.G."/>
        </authorList>
    </citation>
    <scope>NUCLEOTIDE SEQUENCE</scope>
    <source>
        <strain evidence="1">PL_HMW_Pooled</strain>
    </source>
</reference>
<sequence length="68" mass="7810">MESVQLKDKILQAKILREEDAAFRTFLAEEQTNTKPKGWSSSLWFGFIATEIVMHRGEFASLVSQEPH</sequence>
<organism evidence="1 2">
    <name type="scientific">Frankliniella fusca</name>
    <dbReference type="NCBI Taxonomy" id="407009"/>
    <lineage>
        <taxon>Eukaryota</taxon>
        <taxon>Metazoa</taxon>
        <taxon>Ecdysozoa</taxon>
        <taxon>Arthropoda</taxon>
        <taxon>Hexapoda</taxon>
        <taxon>Insecta</taxon>
        <taxon>Pterygota</taxon>
        <taxon>Neoptera</taxon>
        <taxon>Paraneoptera</taxon>
        <taxon>Thysanoptera</taxon>
        <taxon>Terebrantia</taxon>
        <taxon>Thripoidea</taxon>
        <taxon>Thripidae</taxon>
        <taxon>Frankliniella</taxon>
    </lineage>
</organism>
<evidence type="ECO:0000313" key="1">
    <source>
        <dbReference type="EMBL" id="KAK3907583.1"/>
    </source>
</evidence>
<gene>
    <name evidence="1" type="ORF">KUF71_003082</name>
</gene>
<keyword evidence="2" id="KW-1185">Reference proteome</keyword>